<name>A0A5S3PXK9_9SPHN</name>
<evidence type="ECO:0000313" key="3">
    <source>
        <dbReference type="Proteomes" id="UP000309668"/>
    </source>
</evidence>
<dbReference type="AlphaFoldDB" id="A0A5S3PXK9"/>
<gene>
    <name evidence="2" type="ORF">FEV51_08640</name>
</gene>
<accession>A0A5S3PXK9</accession>
<evidence type="ECO:0000256" key="1">
    <source>
        <dbReference type="SAM" id="MobiDB-lite"/>
    </source>
</evidence>
<evidence type="ECO:0008006" key="4">
    <source>
        <dbReference type="Google" id="ProtNLM"/>
    </source>
</evidence>
<reference evidence="2 3" key="1">
    <citation type="submission" date="2019-05" db="EMBL/GenBank/DDBJ databases">
        <title>Erythrobacter marisflavi sp. nov., isolated from isolated from water of an estuary environment.</title>
        <authorList>
            <person name="Yoon J.-H."/>
        </authorList>
    </citation>
    <scope>NUCLEOTIDE SEQUENCE [LARGE SCALE GENOMIC DNA]</scope>
    <source>
        <strain evidence="2 3">KEM-5</strain>
    </source>
</reference>
<feature type="region of interest" description="Disordered" evidence="1">
    <location>
        <begin position="149"/>
        <end position="202"/>
    </location>
</feature>
<comment type="caution">
    <text evidence="2">The sequence shown here is derived from an EMBL/GenBank/DDBJ whole genome shotgun (WGS) entry which is preliminary data.</text>
</comment>
<evidence type="ECO:0000313" key="2">
    <source>
        <dbReference type="EMBL" id="TMM48335.1"/>
    </source>
</evidence>
<dbReference type="OrthoDB" id="8479273at2"/>
<protein>
    <recommendedName>
        <fullName evidence="4">Porin</fullName>
    </recommendedName>
</protein>
<proteinExistence type="predicted"/>
<organism evidence="2 3">
    <name type="scientific">Qipengyuania marisflavi</name>
    <dbReference type="NCBI Taxonomy" id="2486356"/>
    <lineage>
        <taxon>Bacteria</taxon>
        <taxon>Pseudomonadati</taxon>
        <taxon>Pseudomonadota</taxon>
        <taxon>Alphaproteobacteria</taxon>
        <taxon>Sphingomonadales</taxon>
        <taxon>Erythrobacteraceae</taxon>
        <taxon>Qipengyuania</taxon>
    </lineage>
</organism>
<dbReference type="Proteomes" id="UP000309668">
    <property type="component" value="Unassembled WGS sequence"/>
</dbReference>
<keyword evidence="3" id="KW-1185">Reference proteome</keyword>
<dbReference type="EMBL" id="VCAO01000003">
    <property type="protein sequence ID" value="TMM48335.1"/>
    <property type="molecule type" value="Genomic_DNA"/>
</dbReference>
<sequence>MALFGAKLGKMRVFPAVLAGAGLALTVPGTVLAVGGADTALPDAKSAQFYPFTPAKVDAQLALKVAALLGDDSLRFTPASSTSPKRDRTVTVAVRVDPETARAISIRGAIDAASGDDSRLAALVVSPTRYNLGISRGYQNFAKPAKEPALTEGLRNPAMPDLASFRPEKDSNSGKKSRFQSRIALENEENTGRSARTYESAGDQSLDVRGSYRLGRNLDVTAGVRLSQDRDRLAPLTDGVEDSQAVYVGTQIRF</sequence>
<dbReference type="RefSeq" id="WP_138617916.1">
    <property type="nucleotide sequence ID" value="NZ_VCAO01000003.1"/>
</dbReference>